<evidence type="ECO:0000256" key="3">
    <source>
        <dbReference type="ARBA" id="ARBA00022691"/>
    </source>
</evidence>
<dbReference type="EMBL" id="SMOL01000781">
    <property type="protein sequence ID" value="KAB2594847.1"/>
    <property type="molecule type" value="Genomic_DNA"/>
</dbReference>
<dbReference type="CDD" id="cd06133">
    <property type="entry name" value="ERI-1_3'hExo_like"/>
    <property type="match status" value="1"/>
</dbReference>
<dbReference type="CDD" id="cd02440">
    <property type="entry name" value="AdoMet_MTases"/>
    <property type="match status" value="1"/>
</dbReference>
<sequence length="1066" mass="119723">MAKNGSEYEPTFTDEESEELQDWNDWNAEPEEEDEEEEEGSDLLCLFCDSRYSSCDDLFDHCTSTHRFDFQAVRKALGLNFYGSFKLINFVRSQVAENRCWSCGLTCHSNQDLQNHLHETVNFKDITPGWDSDEYLKPFLQDDSVLYSFGEDEEGEDDYAAVVDKDELMSDLRQFEEICIDHDIHVPKIAIDYDTSNESGKNVASSSNGPLNNVDSPGKAIINGLDSGEHVGSADRKKKEQLLRAYIPNHGSKDIKNVNNDYFGAYSSFGIHREMLSDKVRMDAYGQAILKNPSLLKSAVVMDVGCGTGILSQNASFVTRAVMYYLCASLFYRGDNAFLATVLYAQAGASKVIAIEASEKMASVATRIAKDNGLLSSKSPGESTNHGTGVVEVVQGMVEELDKSMPIEPHSVDVLLSEWMGYCLLYEAMLSSVLYARDRWLKPGGAMLPDTATIVRFGKAATSLPFWENVYGFNMSSVGKELVEGAAQIPIVDTVDGHGLVTNAAVLQSFDLVTMKPDEVDFTAIVELEPNLSGAANSLTDLESETTWCFGVVLWFETGFTGRFCKEMPAVLSTSPYTPKTHWQQTILTFKEPIAVTSGKSNVDGSAAVGTEACPAARIHLRISIARASHHRDIDISLETAGVDPHGRKRNWPVQIFNLEHMERTCEASLKCLHKGFPYNLQCNGSPIEGFPNLKDAISNHPVGDVPESDRPLGSEFLEPPTECHDKPNYHHDFGYWSTFHYDSQKVQQCQTNAFESQFYPFPMENRFHYAPFNMFAQSYPNDFQFQDFQYFVVIDFEATCDKDRNPHPQEIIEFPSVIVSSMTGQLEACFQTYVRPTCNQLLSDFCKDLTGIQQIQVDRGVTISEALLRHDKWLEKKGIKNTNFAVVTWSNWDCRVMLESECRFKKIRKPPYFNRWINLKVPFREVFGGARCNLKEAVQMAGLAWQGRAHCGLDDAKNTARLLSLLMCRGFKFAITNSLVWQTADRPLTMKQSPDHMSPPHHPLKLKEMGAPVFHYHHPFCFCGVKSSKGMVRKPGPKQGSFFFGCGNWTATRGARCHYFEWASA</sequence>
<dbReference type="GO" id="GO:0042054">
    <property type="term" value="F:histone methyltransferase activity"/>
    <property type="evidence" value="ECO:0007669"/>
    <property type="project" value="TreeGrafter"/>
</dbReference>
<dbReference type="InterPro" id="IPR041661">
    <property type="entry name" value="ZN622/Rei1/Reh1_Znf-C2H2"/>
</dbReference>
<proteinExistence type="predicted"/>
<dbReference type="FunFam" id="3.30.420.10:FF:000068">
    <property type="entry name" value="Exonuclease domain-containing protein 1"/>
    <property type="match status" value="1"/>
</dbReference>
<keyword evidence="5 10" id="KW-0863">Zinc-finger</keyword>
<evidence type="ECO:0000259" key="12">
    <source>
        <dbReference type="PROSITE" id="PS51999"/>
    </source>
</evidence>
<dbReference type="InterPro" id="IPR025799">
    <property type="entry name" value="Arg_MeTrfase"/>
</dbReference>
<reference evidence="13 14" key="1">
    <citation type="submission" date="2019-09" db="EMBL/GenBank/DDBJ databases">
        <authorList>
            <person name="Ou C."/>
        </authorList>
    </citation>
    <scope>NUCLEOTIDE SEQUENCE [LARGE SCALE GENOMIC DNA]</scope>
    <source>
        <strain evidence="13">S2</strain>
        <tissue evidence="13">Leaf</tissue>
    </source>
</reference>
<comment type="catalytic activity">
    <reaction evidence="7">
        <text>L-arginyl-[protein] + 2 S-adenosyl-L-methionine = N(omega),N(omega)-dimethyl-L-arginyl-[protein] + 2 S-adenosyl-L-homocysteine + 2 H(+)</text>
        <dbReference type="Rhea" id="RHEA:48096"/>
        <dbReference type="Rhea" id="RHEA-COMP:10532"/>
        <dbReference type="Rhea" id="RHEA-COMP:11991"/>
        <dbReference type="ChEBI" id="CHEBI:15378"/>
        <dbReference type="ChEBI" id="CHEBI:29965"/>
        <dbReference type="ChEBI" id="CHEBI:57856"/>
        <dbReference type="ChEBI" id="CHEBI:59789"/>
        <dbReference type="ChEBI" id="CHEBI:61897"/>
        <dbReference type="EC" id="2.1.1.319"/>
    </reaction>
    <physiologicalReaction direction="left-to-right" evidence="7">
        <dbReference type="Rhea" id="RHEA:48097"/>
    </physiologicalReaction>
</comment>
<dbReference type="PANTHER" id="PTHR11006:SF89">
    <property type="entry name" value="PROTEIN ARGININE N-METHYLTRANSFERASE 3-RELATED"/>
    <property type="match status" value="1"/>
</dbReference>
<evidence type="ECO:0000313" key="13">
    <source>
        <dbReference type="EMBL" id="KAB2594847.1"/>
    </source>
</evidence>
<evidence type="ECO:0000256" key="2">
    <source>
        <dbReference type="ARBA" id="ARBA00022679"/>
    </source>
</evidence>
<comment type="caution">
    <text evidence="13">The sequence shown here is derived from an EMBL/GenBank/DDBJ whole genome shotgun (WGS) entry which is preliminary data.</text>
</comment>
<dbReference type="Pfam" id="PF22528">
    <property type="entry name" value="PRMT_C"/>
    <property type="match status" value="1"/>
</dbReference>
<dbReference type="AlphaFoldDB" id="A0A5N5EVQ0"/>
<evidence type="ECO:0000256" key="7">
    <source>
        <dbReference type="ARBA" id="ARBA00047384"/>
    </source>
</evidence>
<dbReference type="InterPro" id="IPR055135">
    <property type="entry name" value="PRMT_dom"/>
</dbReference>
<dbReference type="GO" id="GO:0000175">
    <property type="term" value="F:3'-5'-RNA exonuclease activity"/>
    <property type="evidence" value="ECO:0007669"/>
    <property type="project" value="InterPro"/>
</dbReference>
<evidence type="ECO:0000256" key="5">
    <source>
        <dbReference type="ARBA" id="ARBA00022771"/>
    </source>
</evidence>
<dbReference type="InterPro" id="IPR036397">
    <property type="entry name" value="RNaseH_sf"/>
</dbReference>
<keyword evidence="1 9" id="KW-0489">Methyltransferase</keyword>
<dbReference type="InterPro" id="IPR012337">
    <property type="entry name" value="RNaseH-like_sf"/>
</dbReference>
<dbReference type="GO" id="GO:0032259">
    <property type="term" value="P:methylation"/>
    <property type="evidence" value="ECO:0007669"/>
    <property type="project" value="UniProtKB-KW"/>
</dbReference>
<dbReference type="SMART" id="SM00479">
    <property type="entry name" value="EXOIII"/>
    <property type="match status" value="1"/>
</dbReference>
<evidence type="ECO:0000256" key="11">
    <source>
        <dbReference type="SAM" id="MobiDB-lite"/>
    </source>
</evidence>
<feature type="region of interest" description="Disordered" evidence="11">
    <location>
        <begin position="1"/>
        <end position="37"/>
    </location>
</feature>
<dbReference type="InterPro" id="IPR013520">
    <property type="entry name" value="Ribonucl_H"/>
</dbReference>
<dbReference type="PANTHER" id="PTHR11006">
    <property type="entry name" value="PROTEIN ARGININE N-METHYLTRANSFERASE"/>
    <property type="match status" value="1"/>
</dbReference>
<feature type="compositionally biased region" description="Acidic residues" evidence="11">
    <location>
        <begin position="12"/>
        <end position="37"/>
    </location>
</feature>
<dbReference type="InterPro" id="IPR047201">
    <property type="entry name" value="ERI-1_3'hExo-like"/>
</dbReference>
<organism evidence="13 14">
    <name type="scientific">Pyrus ussuriensis x Pyrus communis</name>
    <dbReference type="NCBI Taxonomy" id="2448454"/>
    <lineage>
        <taxon>Eukaryota</taxon>
        <taxon>Viridiplantae</taxon>
        <taxon>Streptophyta</taxon>
        <taxon>Embryophyta</taxon>
        <taxon>Tracheophyta</taxon>
        <taxon>Spermatophyta</taxon>
        <taxon>Magnoliopsida</taxon>
        <taxon>eudicotyledons</taxon>
        <taxon>Gunneridae</taxon>
        <taxon>Pentapetalae</taxon>
        <taxon>rosids</taxon>
        <taxon>fabids</taxon>
        <taxon>Rosales</taxon>
        <taxon>Rosaceae</taxon>
        <taxon>Amygdaloideae</taxon>
        <taxon>Maleae</taxon>
        <taxon>Pyrus</taxon>
    </lineage>
</organism>
<dbReference type="Pfam" id="PF08241">
    <property type="entry name" value="Methyltransf_11"/>
    <property type="match status" value="1"/>
</dbReference>
<reference evidence="14" key="2">
    <citation type="submission" date="2019-10" db="EMBL/GenBank/DDBJ databases">
        <title>A de novo genome assembly of a pear dwarfing rootstock.</title>
        <authorList>
            <person name="Wang F."/>
            <person name="Wang J."/>
            <person name="Li S."/>
            <person name="Zhang Y."/>
            <person name="Fang M."/>
            <person name="Ma L."/>
            <person name="Zhao Y."/>
            <person name="Jiang S."/>
        </authorList>
    </citation>
    <scope>NUCLEOTIDE SEQUENCE [LARGE SCALE GENOMIC DNA]</scope>
</reference>
<name>A0A5N5EVQ0_9ROSA</name>
<evidence type="ECO:0000256" key="10">
    <source>
        <dbReference type="PROSITE-ProRule" id="PRU01343"/>
    </source>
</evidence>
<feature type="domain" description="GRF-type" evidence="12">
    <location>
        <begin position="1022"/>
        <end position="1066"/>
    </location>
</feature>
<dbReference type="PROSITE" id="PS51999">
    <property type="entry name" value="ZF_GRF"/>
    <property type="match status" value="1"/>
</dbReference>
<dbReference type="InterPro" id="IPR010666">
    <property type="entry name" value="Znf_GRF"/>
</dbReference>
<dbReference type="SUPFAM" id="SSF57667">
    <property type="entry name" value="beta-beta-alpha zinc fingers"/>
    <property type="match status" value="1"/>
</dbReference>
<keyword evidence="4" id="KW-0479">Metal-binding</keyword>
<dbReference type="SUPFAM" id="SSF53335">
    <property type="entry name" value="S-adenosyl-L-methionine-dependent methyltransferases"/>
    <property type="match status" value="2"/>
</dbReference>
<dbReference type="Gene3D" id="2.70.160.11">
    <property type="entry name" value="Hnrnp arginine n-methyltransferase1"/>
    <property type="match status" value="1"/>
</dbReference>
<dbReference type="GO" id="GO:0008270">
    <property type="term" value="F:zinc ion binding"/>
    <property type="evidence" value="ECO:0007669"/>
    <property type="project" value="UniProtKB-KW"/>
</dbReference>
<protein>
    <submittedName>
        <fullName evidence="13">Protein arginine N-methyltransferase 3</fullName>
    </submittedName>
</protein>
<dbReference type="Proteomes" id="UP000327157">
    <property type="component" value="Chromosome 7"/>
</dbReference>
<dbReference type="Pfam" id="PF00929">
    <property type="entry name" value="RNase_T"/>
    <property type="match status" value="1"/>
</dbReference>
<keyword evidence="6" id="KW-0862">Zinc</keyword>
<evidence type="ECO:0000256" key="4">
    <source>
        <dbReference type="ARBA" id="ARBA00022723"/>
    </source>
</evidence>
<accession>A0A5N5EVQ0</accession>
<evidence type="ECO:0000313" key="14">
    <source>
        <dbReference type="Proteomes" id="UP000327157"/>
    </source>
</evidence>
<evidence type="ECO:0000256" key="8">
    <source>
        <dbReference type="ARBA" id="ARBA00049303"/>
    </source>
</evidence>
<keyword evidence="3 9" id="KW-0949">S-adenosyl-L-methionine</keyword>
<dbReference type="Gene3D" id="3.40.50.150">
    <property type="entry name" value="Vaccinia Virus protein VP39"/>
    <property type="match status" value="2"/>
</dbReference>
<dbReference type="GO" id="GO:0003676">
    <property type="term" value="F:nucleic acid binding"/>
    <property type="evidence" value="ECO:0007669"/>
    <property type="project" value="InterPro"/>
</dbReference>
<dbReference type="Gene3D" id="3.30.420.10">
    <property type="entry name" value="Ribonuclease H-like superfamily/Ribonuclease H"/>
    <property type="match status" value="1"/>
</dbReference>
<keyword evidence="2 9" id="KW-0808">Transferase</keyword>
<dbReference type="GO" id="GO:0005634">
    <property type="term" value="C:nucleus"/>
    <property type="evidence" value="ECO:0007669"/>
    <property type="project" value="TreeGrafter"/>
</dbReference>
<keyword evidence="14" id="KW-1185">Reference proteome</keyword>
<evidence type="ECO:0000256" key="6">
    <source>
        <dbReference type="ARBA" id="ARBA00022833"/>
    </source>
</evidence>
<evidence type="ECO:0000256" key="1">
    <source>
        <dbReference type="ARBA" id="ARBA00022603"/>
    </source>
</evidence>
<dbReference type="GO" id="GO:0035242">
    <property type="term" value="F:protein-arginine omega-N asymmetric methyltransferase activity"/>
    <property type="evidence" value="ECO:0007669"/>
    <property type="project" value="UniProtKB-EC"/>
</dbReference>
<reference evidence="13 14" key="3">
    <citation type="submission" date="2019-11" db="EMBL/GenBank/DDBJ databases">
        <title>A de novo genome assembly of a pear dwarfing rootstock.</title>
        <authorList>
            <person name="Wang F."/>
            <person name="Wang J."/>
            <person name="Li S."/>
            <person name="Zhang Y."/>
            <person name="Fang M."/>
            <person name="Ma L."/>
            <person name="Zhao Y."/>
            <person name="Jiang S."/>
        </authorList>
    </citation>
    <scope>NUCLEOTIDE SEQUENCE [LARGE SCALE GENOMIC DNA]</scope>
    <source>
        <strain evidence="13">S2</strain>
        <tissue evidence="13">Leaf</tissue>
    </source>
</reference>
<dbReference type="InterPro" id="IPR029063">
    <property type="entry name" value="SAM-dependent_MTases_sf"/>
</dbReference>
<dbReference type="InterPro" id="IPR036236">
    <property type="entry name" value="Znf_C2H2_sf"/>
</dbReference>
<evidence type="ECO:0000256" key="9">
    <source>
        <dbReference type="PROSITE-ProRule" id="PRU01015"/>
    </source>
</evidence>
<comment type="catalytic activity">
    <reaction evidence="8">
        <text>L-arginyl-[protein] + S-adenosyl-L-methionine = N(omega)-methyl-L-arginyl-[protein] + S-adenosyl-L-homocysteine + H(+)</text>
        <dbReference type="Rhea" id="RHEA:48100"/>
        <dbReference type="Rhea" id="RHEA-COMP:10532"/>
        <dbReference type="Rhea" id="RHEA-COMP:11990"/>
        <dbReference type="ChEBI" id="CHEBI:15378"/>
        <dbReference type="ChEBI" id="CHEBI:29965"/>
        <dbReference type="ChEBI" id="CHEBI:57856"/>
        <dbReference type="ChEBI" id="CHEBI:59789"/>
        <dbReference type="ChEBI" id="CHEBI:65280"/>
    </reaction>
    <physiologicalReaction direction="left-to-right" evidence="8">
        <dbReference type="Rhea" id="RHEA:48101"/>
    </physiologicalReaction>
</comment>
<dbReference type="InterPro" id="IPR013216">
    <property type="entry name" value="Methyltransf_11"/>
</dbReference>
<dbReference type="SUPFAM" id="SSF53098">
    <property type="entry name" value="Ribonuclease H-like"/>
    <property type="match status" value="1"/>
</dbReference>
<gene>
    <name evidence="13" type="ORF">D8674_030297</name>
</gene>
<dbReference type="OrthoDB" id="7848332at2759"/>
<dbReference type="PROSITE" id="PS51678">
    <property type="entry name" value="SAM_MT_PRMT"/>
    <property type="match status" value="1"/>
</dbReference>
<dbReference type="Pfam" id="PF12756">
    <property type="entry name" value="zf-C2H2_2"/>
    <property type="match status" value="1"/>
</dbReference>